<feature type="domain" description="SH3b" evidence="2">
    <location>
        <begin position="132"/>
        <end position="195"/>
    </location>
</feature>
<dbReference type="InterPro" id="IPR052354">
    <property type="entry name" value="Cell_Wall_Dynamics_Protein"/>
</dbReference>
<dbReference type="InterPro" id="IPR057561">
    <property type="entry name" value="NADase_transloc"/>
</dbReference>
<evidence type="ECO:0000313" key="3">
    <source>
        <dbReference type="EMBL" id="HIQ83193.1"/>
    </source>
</evidence>
<dbReference type="Gene3D" id="2.30.30.40">
    <property type="entry name" value="SH3 Domains"/>
    <property type="match status" value="2"/>
</dbReference>
<evidence type="ECO:0000259" key="2">
    <source>
        <dbReference type="PROSITE" id="PS51781"/>
    </source>
</evidence>
<dbReference type="EMBL" id="DVFZ01000086">
    <property type="protein sequence ID" value="HIQ83193.1"/>
    <property type="molecule type" value="Genomic_DNA"/>
</dbReference>
<feature type="signal peptide" evidence="1">
    <location>
        <begin position="1"/>
        <end position="22"/>
    </location>
</feature>
<dbReference type="PANTHER" id="PTHR34408:SF1">
    <property type="entry name" value="GLYCOSYL HYDROLASE FAMILY 19 DOMAIN-CONTAINING PROTEIN HI_1415"/>
    <property type="match status" value="1"/>
</dbReference>
<dbReference type="Pfam" id="PF25302">
    <property type="entry name" value="NADase_transloc"/>
    <property type="match status" value="1"/>
</dbReference>
<gene>
    <name evidence="3" type="ORF">IAA52_08835</name>
</gene>
<organism evidence="3 4">
    <name type="scientific">Candidatus Pullichristensenella stercorigallinarum</name>
    <dbReference type="NCBI Taxonomy" id="2840909"/>
    <lineage>
        <taxon>Bacteria</taxon>
        <taxon>Bacillati</taxon>
        <taxon>Bacillota</taxon>
        <taxon>Clostridia</taxon>
        <taxon>Candidatus Pullichristensenella</taxon>
    </lineage>
</organism>
<reference evidence="3" key="2">
    <citation type="journal article" date="2021" name="PeerJ">
        <title>Extensive microbial diversity within the chicken gut microbiome revealed by metagenomics and culture.</title>
        <authorList>
            <person name="Gilroy R."/>
            <person name="Ravi A."/>
            <person name="Getino M."/>
            <person name="Pursley I."/>
            <person name="Horton D.L."/>
            <person name="Alikhan N.F."/>
            <person name="Baker D."/>
            <person name="Gharbi K."/>
            <person name="Hall N."/>
            <person name="Watson M."/>
            <person name="Adriaenssens E.M."/>
            <person name="Foster-Nyarko E."/>
            <person name="Jarju S."/>
            <person name="Secka A."/>
            <person name="Antonio M."/>
            <person name="Oren A."/>
            <person name="Chaudhuri R.R."/>
            <person name="La Ragione R."/>
            <person name="Hildebrand F."/>
            <person name="Pallen M.J."/>
        </authorList>
    </citation>
    <scope>NUCLEOTIDE SEQUENCE</scope>
    <source>
        <strain evidence="3">ChiSjej6B24-2974</strain>
    </source>
</reference>
<keyword evidence="1" id="KW-0732">Signal</keyword>
<dbReference type="PANTHER" id="PTHR34408">
    <property type="entry name" value="FAMILY PROTEIN, PUTATIVE-RELATED"/>
    <property type="match status" value="1"/>
</dbReference>
<dbReference type="Proteomes" id="UP000824260">
    <property type="component" value="Unassembled WGS sequence"/>
</dbReference>
<dbReference type="InterPro" id="IPR003646">
    <property type="entry name" value="SH3-like_bac-type"/>
</dbReference>
<comment type="caution">
    <text evidence="3">The sequence shown here is derived from an EMBL/GenBank/DDBJ whole genome shotgun (WGS) entry which is preliminary data.</text>
</comment>
<dbReference type="Pfam" id="PF08239">
    <property type="entry name" value="SH3_3"/>
    <property type="match status" value="2"/>
</dbReference>
<dbReference type="NCBIfam" id="NF047619">
    <property type="entry name" value="NADase_discoid"/>
    <property type="match status" value="1"/>
</dbReference>
<sequence>MRRTVVLLFLVLLLALPSAGLAEAWTFIESWDASESEASGSETFESETFESETFGTTLYIVNCEEYVSLRAQPDTSAEALARIPLGTAVTCYGDVGNDFSEVAYQGMTGYVLTRYLGSNAPVAAAEAESEGETMYVVNCQEYVTLRSGPSTSTDAMAHIPLGTAVMTYGSDGDFIRVEYEGLRGYVLNEYLDYSPMSFSAYLGSDAGYARLDTASIEVSASSEQVDQYGYYSAANANDADGSTAWAEGADGVGEGEWLSFFFDERAVAGFAICAGYQKSAETYNNNARPARICVSVAGESDCYVTLEDRRGEQVVLFQYPVVSDYLSIEIVSAYSGTSYADTCISDVRILLAD</sequence>
<dbReference type="PROSITE" id="PS51781">
    <property type="entry name" value="SH3B"/>
    <property type="match status" value="1"/>
</dbReference>
<feature type="chain" id="PRO_5039489429" evidence="1">
    <location>
        <begin position="23"/>
        <end position="353"/>
    </location>
</feature>
<name>A0A9D0ZM58_9FIRM</name>
<dbReference type="Gene3D" id="2.60.120.260">
    <property type="entry name" value="Galactose-binding domain-like"/>
    <property type="match status" value="1"/>
</dbReference>
<proteinExistence type="predicted"/>
<evidence type="ECO:0000313" key="4">
    <source>
        <dbReference type="Proteomes" id="UP000824260"/>
    </source>
</evidence>
<reference evidence="3" key="1">
    <citation type="submission" date="2020-10" db="EMBL/GenBank/DDBJ databases">
        <authorList>
            <person name="Gilroy R."/>
        </authorList>
    </citation>
    <scope>NUCLEOTIDE SEQUENCE</scope>
    <source>
        <strain evidence="3">ChiSjej6B24-2974</strain>
    </source>
</reference>
<evidence type="ECO:0000256" key="1">
    <source>
        <dbReference type="SAM" id="SignalP"/>
    </source>
</evidence>
<dbReference type="AlphaFoldDB" id="A0A9D0ZM58"/>
<protein>
    <submittedName>
        <fullName evidence="3">SH3 domain-containing protein</fullName>
    </submittedName>
</protein>
<dbReference type="SMART" id="SM00287">
    <property type="entry name" value="SH3b"/>
    <property type="match status" value="2"/>
</dbReference>
<accession>A0A9D0ZM58</accession>